<proteinExistence type="predicted"/>
<protein>
    <submittedName>
        <fullName evidence="1">Uncharacterized protein</fullName>
    </submittedName>
</protein>
<name>A0A8S5SP69_9CAUD</name>
<organism evidence="1">
    <name type="scientific">Siphoviridae sp. ctqSm5</name>
    <dbReference type="NCBI Taxonomy" id="2827949"/>
    <lineage>
        <taxon>Viruses</taxon>
        <taxon>Duplodnaviria</taxon>
        <taxon>Heunggongvirae</taxon>
        <taxon>Uroviricota</taxon>
        <taxon>Caudoviricetes</taxon>
    </lineage>
</organism>
<evidence type="ECO:0000313" key="1">
    <source>
        <dbReference type="EMBL" id="DAF52758.1"/>
    </source>
</evidence>
<accession>A0A8S5SP69</accession>
<reference evidence="1" key="1">
    <citation type="journal article" date="2021" name="Proc. Natl. Acad. Sci. U.S.A.">
        <title>A Catalog of Tens of Thousands of Viruses from Human Metagenomes Reveals Hidden Associations with Chronic Diseases.</title>
        <authorList>
            <person name="Tisza M.J."/>
            <person name="Buck C.B."/>
        </authorList>
    </citation>
    <scope>NUCLEOTIDE SEQUENCE</scope>
    <source>
        <strain evidence="1">CtqSm5</strain>
    </source>
</reference>
<sequence length="83" mass="9355">MKDLALTFEVLSESDLAFNVVDISAQEQTLVVGDVETIVSHIVEQYIASKVKIWIAKTDLGRLIGQSIEQQGYTVEYLTLYFE</sequence>
<dbReference type="EMBL" id="BK032642">
    <property type="protein sequence ID" value="DAF52758.1"/>
    <property type="molecule type" value="Genomic_DNA"/>
</dbReference>